<sequence>MPINFLSLFLTVALLSTFLALIVFVLASVFLCRWSSGSAGNSVGASMARKVSLGRKDHLRFDNDKDYEEEDQKKSYVEFENIFIGDQAPSRTTSGNEVPKIVITSASLKSRPF</sequence>
<organism evidence="1 2">
    <name type="scientific">Ditylenchus dipsaci</name>
    <dbReference type="NCBI Taxonomy" id="166011"/>
    <lineage>
        <taxon>Eukaryota</taxon>
        <taxon>Metazoa</taxon>
        <taxon>Ecdysozoa</taxon>
        <taxon>Nematoda</taxon>
        <taxon>Chromadorea</taxon>
        <taxon>Rhabditida</taxon>
        <taxon>Tylenchina</taxon>
        <taxon>Tylenchomorpha</taxon>
        <taxon>Sphaerularioidea</taxon>
        <taxon>Anguinidae</taxon>
        <taxon>Anguininae</taxon>
        <taxon>Ditylenchus</taxon>
    </lineage>
</organism>
<reference evidence="2" key="1">
    <citation type="submission" date="2022-11" db="UniProtKB">
        <authorList>
            <consortium name="WormBaseParasite"/>
        </authorList>
    </citation>
    <scope>IDENTIFICATION</scope>
</reference>
<evidence type="ECO:0000313" key="2">
    <source>
        <dbReference type="WBParaSite" id="jg17235"/>
    </source>
</evidence>
<name>A0A915D8I7_9BILA</name>
<protein>
    <submittedName>
        <fullName evidence="2">Uncharacterized protein</fullName>
    </submittedName>
</protein>
<accession>A0A915D8I7</accession>
<dbReference type="AlphaFoldDB" id="A0A915D8I7"/>
<dbReference type="WBParaSite" id="jg17235">
    <property type="protein sequence ID" value="jg17235"/>
    <property type="gene ID" value="jg17235"/>
</dbReference>
<proteinExistence type="predicted"/>
<evidence type="ECO:0000313" key="1">
    <source>
        <dbReference type="Proteomes" id="UP000887574"/>
    </source>
</evidence>
<dbReference type="Proteomes" id="UP000887574">
    <property type="component" value="Unplaced"/>
</dbReference>
<keyword evidence="1" id="KW-1185">Reference proteome</keyword>